<reference evidence="2 3" key="1">
    <citation type="submission" date="2020-08" db="EMBL/GenBank/DDBJ databases">
        <title>Genomic Encyclopedia of Type Strains, Phase IV (KMG-V): Genome sequencing to study the core and pangenomes of soil and plant-associated prokaryotes.</title>
        <authorList>
            <person name="Whitman W."/>
        </authorList>
    </citation>
    <scope>NUCLEOTIDE SEQUENCE [LARGE SCALE GENOMIC DNA]</scope>
    <source>
        <strain evidence="2 3">SEMIA 4060</strain>
    </source>
</reference>
<keyword evidence="1" id="KW-0812">Transmembrane</keyword>
<dbReference type="GO" id="GO:0006508">
    <property type="term" value="P:proteolysis"/>
    <property type="evidence" value="ECO:0007669"/>
    <property type="project" value="UniProtKB-KW"/>
</dbReference>
<dbReference type="Proteomes" id="UP000565576">
    <property type="component" value="Unassembled WGS sequence"/>
</dbReference>
<keyword evidence="2" id="KW-0645">Protease</keyword>
<sequence length="78" mass="9370">MKKSREITELRIMPFREKVIRLIFLAILFAFFLFIVGILKSDLAMYIAGCLYIYIFYCVYKGEVVFPIHFRNHTKNQK</sequence>
<keyword evidence="2" id="KW-0378">Hydrolase</keyword>
<organism evidence="2 3">
    <name type="scientific">Rhizobium lusitanum</name>
    <dbReference type="NCBI Taxonomy" id="293958"/>
    <lineage>
        <taxon>Bacteria</taxon>
        <taxon>Pseudomonadati</taxon>
        <taxon>Pseudomonadota</taxon>
        <taxon>Alphaproteobacteria</taxon>
        <taxon>Hyphomicrobiales</taxon>
        <taxon>Rhizobiaceae</taxon>
        <taxon>Rhizobium/Agrobacterium group</taxon>
        <taxon>Rhizobium</taxon>
    </lineage>
</organism>
<keyword evidence="1" id="KW-0472">Membrane</keyword>
<gene>
    <name evidence="2" type="ORF">GGD46_000201</name>
</gene>
<dbReference type="AlphaFoldDB" id="A0A7X0IL51"/>
<comment type="caution">
    <text evidence="2">The sequence shown here is derived from an EMBL/GenBank/DDBJ whole genome shotgun (WGS) entry which is preliminary data.</text>
</comment>
<feature type="transmembrane region" description="Helical" evidence="1">
    <location>
        <begin position="45"/>
        <end position="68"/>
    </location>
</feature>
<keyword evidence="1" id="KW-1133">Transmembrane helix</keyword>
<dbReference type="EMBL" id="JACHBG010000001">
    <property type="protein sequence ID" value="MBB6482958.1"/>
    <property type="molecule type" value="Genomic_DNA"/>
</dbReference>
<evidence type="ECO:0000256" key="1">
    <source>
        <dbReference type="SAM" id="Phobius"/>
    </source>
</evidence>
<accession>A0A7X0IL51</accession>
<name>A0A7X0IL51_9HYPH</name>
<protein>
    <submittedName>
        <fullName evidence="2">Zn-dependent membrane protease YugP</fullName>
    </submittedName>
</protein>
<evidence type="ECO:0000313" key="3">
    <source>
        <dbReference type="Proteomes" id="UP000565576"/>
    </source>
</evidence>
<evidence type="ECO:0000313" key="2">
    <source>
        <dbReference type="EMBL" id="MBB6482958.1"/>
    </source>
</evidence>
<proteinExistence type="predicted"/>
<dbReference type="GO" id="GO:0008233">
    <property type="term" value="F:peptidase activity"/>
    <property type="evidence" value="ECO:0007669"/>
    <property type="project" value="UniProtKB-KW"/>
</dbReference>
<feature type="transmembrane region" description="Helical" evidence="1">
    <location>
        <begin position="20"/>
        <end position="39"/>
    </location>
</feature>